<dbReference type="InterPro" id="IPR000914">
    <property type="entry name" value="SBP_5_dom"/>
</dbReference>
<gene>
    <name evidence="7" type="ORF">DL897_02860</name>
</gene>
<dbReference type="SUPFAM" id="SSF53850">
    <property type="entry name" value="Periplasmic binding protein-like II"/>
    <property type="match status" value="1"/>
</dbReference>
<dbReference type="Gene3D" id="3.90.76.10">
    <property type="entry name" value="Dipeptide-binding Protein, Domain 1"/>
    <property type="match status" value="1"/>
</dbReference>
<dbReference type="PROSITE" id="PS51257">
    <property type="entry name" value="PROKAR_LIPOPROTEIN"/>
    <property type="match status" value="1"/>
</dbReference>
<evidence type="ECO:0000313" key="7">
    <source>
        <dbReference type="EMBL" id="RAL26996.1"/>
    </source>
</evidence>
<evidence type="ECO:0000256" key="5">
    <source>
        <dbReference type="ARBA" id="ARBA00022856"/>
    </source>
</evidence>
<comment type="caution">
    <text evidence="7">The sequence shown here is derived from an EMBL/GenBank/DDBJ whole genome shotgun (WGS) entry which is preliminary data.</text>
</comment>
<keyword evidence="5" id="KW-0571">Peptide transport</keyword>
<keyword evidence="8" id="KW-1185">Reference proteome</keyword>
<dbReference type="RefSeq" id="WP_113657601.1">
    <property type="nucleotide sequence ID" value="NZ_KZ845663.1"/>
</dbReference>
<evidence type="ECO:0000256" key="3">
    <source>
        <dbReference type="ARBA" id="ARBA00022448"/>
    </source>
</evidence>
<dbReference type="CDD" id="cd08504">
    <property type="entry name" value="PBP2_OppA"/>
    <property type="match status" value="1"/>
</dbReference>
<dbReference type="GO" id="GO:0030313">
    <property type="term" value="C:cell envelope"/>
    <property type="evidence" value="ECO:0007669"/>
    <property type="project" value="UniProtKB-SubCell"/>
</dbReference>
<dbReference type="GO" id="GO:1904680">
    <property type="term" value="F:peptide transmembrane transporter activity"/>
    <property type="evidence" value="ECO:0007669"/>
    <property type="project" value="TreeGrafter"/>
</dbReference>
<dbReference type="Proteomes" id="UP000251213">
    <property type="component" value="Unassembled WGS sequence"/>
</dbReference>
<evidence type="ECO:0000259" key="6">
    <source>
        <dbReference type="Pfam" id="PF00496"/>
    </source>
</evidence>
<dbReference type="PANTHER" id="PTHR30290">
    <property type="entry name" value="PERIPLASMIC BINDING COMPONENT OF ABC TRANSPORTER"/>
    <property type="match status" value="1"/>
</dbReference>
<dbReference type="PANTHER" id="PTHR30290:SF10">
    <property type="entry name" value="PERIPLASMIC OLIGOPEPTIDE-BINDING PROTEIN-RELATED"/>
    <property type="match status" value="1"/>
</dbReference>
<feature type="domain" description="Solute-binding protein family 5" evidence="6">
    <location>
        <begin position="84"/>
        <end position="456"/>
    </location>
</feature>
<accession>A0A364K9L5</accession>
<dbReference type="InterPro" id="IPR039424">
    <property type="entry name" value="SBP_5"/>
</dbReference>
<dbReference type="GO" id="GO:0042597">
    <property type="term" value="C:periplasmic space"/>
    <property type="evidence" value="ECO:0007669"/>
    <property type="project" value="UniProtKB-ARBA"/>
</dbReference>
<name>A0A364K9L5_9BACL</name>
<sequence>MSKWKAIILSVCLGTFLLTGCDLSSDLNLSKESEEISKDQSLELTETRMPATLDPAKFAEMNGVNVLNNIQEGLMRIGKDNRPTLGIAKSYEVSEDGKTYTFMLRSDAKWSDGRPVTANDFEYAWKRMLHPKMKAQMAYALMKVKNASKFNEGKALENQVGIHAIDNKILKIELEEADPNFLSIVAMPNFSPLRRDIVEKYKERYATNSKTMVYNGPFIMESFTPSKIILKKNPEYWDRSNVSLNQVVIHIGIDSEKEINFYQSGKLDIARLKNFTEAYRNSPDYVHSEIARVNYLLMNHTKAFFRNQNIRFALSLALNRKEIVNSLKEASTPADALVPPGITVNGQSFRDQGDKNLVSYQPQLARTYFKKGLQELKLQKIPSLVLLTPDDERKSVALEIKKQLKEILGLDVLINTPAPDARTVLKQNMKFDLLMEGWTADYNDPNSFINIWHSDSELNEGKFSSPELDRLLEATMQTNNNEIKLKNWFEAERMLVKPGELTVVIPLYFKGNAFMQKKYVKDLYRHPFGVEYSLKWAYISSHK</sequence>
<dbReference type="EMBL" id="QJKK01000001">
    <property type="protein sequence ID" value="RAL26996.1"/>
    <property type="molecule type" value="Genomic_DNA"/>
</dbReference>
<dbReference type="GO" id="GO:0043190">
    <property type="term" value="C:ATP-binding cassette (ABC) transporter complex"/>
    <property type="evidence" value="ECO:0007669"/>
    <property type="project" value="InterPro"/>
</dbReference>
<comment type="subcellular location">
    <subcellularLocation>
        <location evidence="1">Cell envelope</location>
    </subcellularLocation>
</comment>
<evidence type="ECO:0000256" key="1">
    <source>
        <dbReference type="ARBA" id="ARBA00004196"/>
    </source>
</evidence>
<dbReference type="InterPro" id="IPR030678">
    <property type="entry name" value="Peptide/Ni-bd"/>
</dbReference>
<evidence type="ECO:0000256" key="4">
    <source>
        <dbReference type="ARBA" id="ARBA00022729"/>
    </source>
</evidence>
<keyword evidence="4" id="KW-0732">Signal</keyword>
<dbReference type="Pfam" id="PF00496">
    <property type="entry name" value="SBP_bac_5"/>
    <property type="match status" value="1"/>
</dbReference>
<dbReference type="AlphaFoldDB" id="A0A364K9L5"/>
<protein>
    <submittedName>
        <fullName evidence="7">Peptide ABC transporter substrate-binding protein</fullName>
    </submittedName>
</protein>
<dbReference type="PIRSF" id="PIRSF002741">
    <property type="entry name" value="MppA"/>
    <property type="match status" value="1"/>
</dbReference>
<dbReference type="GO" id="GO:0015833">
    <property type="term" value="P:peptide transport"/>
    <property type="evidence" value="ECO:0007669"/>
    <property type="project" value="UniProtKB-KW"/>
</dbReference>
<dbReference type="Gene3D" id="3.40.190.10">
    <property type="entry name" value="Periplasmic binding protein-like II"/>
    <property type="match status" value="1"/>
</dbReference>
<dbReference type="FunFam" id="3.90.76.10:FF:000001">
    <property type="entry name" value="Oligopeptide ABC transporter substrate-binding protein"/>
    <property type="match status" value="1"/>
</dbReference>
<evidence type="ECO:0000313" key="8">
    <source>
        <dbReference type="Proteomes" id="UP000251213"/>
    </source>
</evidence>
<dbReference type="Gene3D" id="3.10.105.10">
    <property type="entry name" value="Dipeptide-binding Protein, Domain 3"/>
    <property type="match status" value="1"/>
</dbReference>
<evidence type="ECO:0000256" key="2">
    <source>
        <dbReference type="ARBA" id="ARBA00005695"/>
    </source>
</evidence>
<comment type="similarity">
    <text evidence="2">Belongs to the bacterial solute-binding protein 5 family.</text>
</comment>
<keyword evidence="3" id="KW-0813">Transport</keyword>
<organism evidence="7 8">
    <name type="scientific">Thermoflavimicrobium daqui</name>
    <dbReference type="NCBI Taxonomy" id="2137476"/>
    <lineage>
        <taxon>Bacteria</taxon>
        <taxon>Bacillati</taxon>
        <taxon>Bacillota</taxon>
        <taxon>Bacilli</taxon>
        <taxon>Bacillales</taxon>
        <taxon>Thermoactinomycetaceae</taxon>
        <taxon>Thermoflavimicrobium</taxon>
    </lineage>
</organism>
<reference evidence="7 8" key="2">
    <citation type="submission" date="2018-06" db="EMBL/GenBank/DDBJ databases">
        <authorList>
            <person name="Zhirakovskaya E."/>
        </authorList>
    </citation>
    <scope>NUCLEOTIDE SEQUENCE [LARGE SCALE GENOMIC DNA]</scope>
    <source>
        <strain evidence="7 8">FBKL4.011</strain>
    </source>
</reference>
<keyword evidence="5" id="KW-0653">Protein transport</keyword>
<proteinExistence type="inferred from homology"/>
<reference evidence="7 8" key="1">
    <citation type="submission" date="2018-06" db="EMBL/GenBank/DDBJ databases">
        <title>Thermoflavimicrobium daqus sp. nov., a thermophilic microbe isolated from Moutai-flavour Daqu.</title>
        <authorList>
            <person name="Wang X."/>
            <person name="Zhou H."/>
        </authorList>
    </citation>
    <scope>NUCLEOTIDE SEQUENCE [LARGE SCALE GENOMIC DNA]</scope>
    <source>
        <strain evidence="7 8">FBKL4.011</strain>
    </source>
</reference>
<dbReference type="OrthoDB" id="9801912at2"/>